<keyword evidence="2" id="KW-0808">Transferase</keyword>
<feature type="domain" description="Glycosyltransferase 2-like" evidence="1">
    <location>
        <begin position="98"/>
        <end position="193"/>
    </location>
</feature>
<dbReference type="InterPro" id="IPR023981">
    <property type="entry name" value="MftF"/>
</dbReference>
<name>A0A4U6QMV9_9ACTN</name>
<protein>
    <submittedName>
        <fullName evidence="2">Mycofactocin system glycosyltransferase</fullName>
    </submittedName>
</protein>
<organism evidence="2 3">
    <name type="scientific">Nakamurella flava</name>
    <dbReference type="NCBI Taxonomy" id="2576308"/>
    <lineage>
        <taxon>Bacteria</taxon>
        <taxon>Bacillati</taxon>
        <taxon>Actinomycetota</taxon>
        <taxon>Actinomycetes</taxon>
        <taxon>Nakamurellales</taxon>
        <taxon>Nakamurellaceae</taxon>
        <taxon>Nakamurella</taxon>
    </lineage>
</organism>
<dbReference type="EMBL" id="SZZH01000001">
    <property type="protein sequence ID" value="TKV62000.1"/>
    <property type="molecule type" value="Genomic_DNA"/>
</dbReference>
<dbReference type="NCBIfam" id="TIGR03965">
    <property type="entry name" value="mycofact_glyco"/>
    <property type="match status" value="1"/>
</dbReference>
<dbReference type="PANTHER" id="PTHR43646:SF6">
    <property type="entry name" value="PRE-MYCOFACTOCIN GLYCOSYLTRANSFERASE"/>
    <property type="match status" value="1"/>
</dbReference>
<dbReference type="InterPro" id="IPR029044">
    <property type="entry name" value="Nucleotide-diphossugar_trans"/>
</dbReference>
<reference evidence="2 3" key="1">
    <citation type="submission" date="2019-05" db="EMBL/GenBank/DDBJ databases">
        <title>Nakamurella sp. N5BH11, whole genome shotgun sequence.</title>
        <authorList>
            <person name="Tuo L."/>
        </authorList>
    </citation>
    <scope>NUCLEOTIDE SEQUENCE [LARGE SCALE GENOMIC DNA]</scope>
    <source>
        <strain evidence="2 3">N5BH11</strain>
    </source>
</reference>
<evidence type="ECO:0000313" key="3">
    <source>
        <dbReference type="Proteomes" id="UP000306985"/>
    </source>
</evidence>
<dbReference type="AlphaFoldDB" id="A0A4U6QMV9"/>
<evidence type="ECO:0000259" key="1">
    <source>
        <dbReference type="Pfam" id="PF00535"/>
    </source>
</evidence>
<dbReference type="InterPro" id="IPR001173">
    <property type="entry name" value="Glyco_trans_2-like"/>
</dbReference>
<dbReference type="GO" id="GO:0016740">
    <property type="term" value="F:transferase activity"/>
    <property type="evidence" value="ECO:0007669"/>
    <property type="project" value="UniProtKB-KW"/>
</dbReference>
<dbReference type="PANTHER" id="PTHR43646">
    <property type="entry name" value="GLYCOSYLTRANSFERASE"/>
    <property type="match status" value="1"/>
</dbReference>
<dbReference type="Proteomes" id="UP000306985">
    <property type="component" value="Unassembled WGS sequence"/>
</dbReference>
<gene>
    <name evidence="2" type="primary">mftF</name>
    <name evidence="2" type="ORF">FDO65_10895</name>
</gene>
<dbReference type="Gene3D" id="3.90.550.10">
    <property type="entry name" value="Spore Coat Polysaccharide Biosynthesis Protein SpsA, Chain A"/>
    <property type="match status" value="1"/>
</dbReference>
<keyword evidence="3" id="KW-1185">Reference proteome</keyword>
<proteinExistence type="predicted"/>
<accession>A0A4U6QMV9</accession>
<evidence type="ECO:0000313" key="2">
    <source>
        <dbReference type="EMBL" id="TKV62000.1"/>
    </source>
</evidence>
<comment type="caution">
    <text evidence="2">The sequence shown here is derived from an EMBL/GenBank/DDBJ whole genome shotgun (WGS) entry which is preliminary data.</text>
</comment>
<dbReference type="RefSeq" id="WP_137449305.1">
    <property type="nucleotide sequence ID" value="NZ_SZZH01000001.1"/>
</dbReference>
<dbReference type="SUPFAM" id="SSF53448">
    <property type="entry name" value="Nucleotide-diphospho-sugar transferases"/>
    <property type="match status" value="1"/>
</dbReference>
<sequence length="504" mass="53417">MSEGRSGGAGVLTRDHRWDRWRLGPGVRWLDATTLAGGAPYRVVTLTGRGADLVRDVVGGRSLPADQPAVDRLLHRLQGGGLLLAPAPAGTDHDDVTLVIPARSAAEPVRELLACLPNDLPVILVDDGSPVPLTPLAGERPGLTVLRHERSRGPAAARNAGAAAARTPWIAFLDADTIPDRQWIDRLKARVTVDDGATAVVLAAPQIVPLDGSGSGGWFEQRVCALDLGDTPSEVGPGRPVSYVPSAALLVRAESFAAVGGFDEDMHVGEDVDLVWRIARLGAVRYHPDVRVGHRPRGTLGAALDRRRLYGTSAADLAGRHAGALRHVDVSAWSLGPWLLAVLVHPVAGAAAGGITAAIAPWGMRELTPAHARKLAGLGHVRAGAALGRWLLRPMLPLTLVVAVLRPRIGRRLAAAAVAGLLHQAVQDVRTRAATAGPTPWTTRLRDGAESMAAHALDDAAYGVGVWQGVLRRRHLEPVLPRVRDLPRLRVGRRRTRDTGADHV</sequence>
<dbReference type="OrthoDB" id="5243838at2"/>
<dbReference type="Pfam" id="PF00535">
    <property type="entry name" value="Glycos_transf_2"/>
    <property type="match status" value="1"/>
</dbReference>